<dbReference type="InterPro" id="IPR050079">
    <property type="entry name" value="DEAD_box_RNA_helicase"/>
</dbReference>
<keyword evidence="5" id="KW-0067">ATP-binding</keyword>
<dbReference type="EMBL" id="JABAYA010000241">
    <property type="protein sequence ID" value="KAF7721711.1"/>
    <property type="molecule type" value="Genomic_DNA"/>
</dbReference>
<keyword evidence="3" id="KW-0378">Hydrolase</keyword>
<sequence length="842" mass="95338">MVKSKKAANKISSHGKANAKRQLKEVDAVFKKPKTSNKKRKLEPEPEFELLGDMDTWDWSEISTPSGMITDDAGGFLCLEEIDDVEVEYSGDETTGRVAKFKARTYLISFIEKQRAKKTDRKASKKATPEEPLSVEEMKDYYDVDTFDEKLAGEAEKGKQSSSEATEHEEAIENPVQDESVELEPVEDSVQEESAESVPVKEKKLSFKEKQIAKKREKLEKLKRQVQMLEASLNEAEPEPMEVEPEKKQAKREGKTDKADKAEEKEKAKKAEKKRPSLEDVDQSVDVSAWSSHNLSEPIVNALKFYKFTEPTPIQAKSLPLALQGRDLVGAAETGSGKTLAFGIPIVQYLLNNNTNGDLCGLILTPTRELAIQVKNHIQNIATFTPIKICAVVGGVAVQKQHRELNNKPDIIVATPGRLWEIMTESDTYMNMLKHIKFLVIDEADRMLEKGHFEDLTKILEVLSHKRQDTTEWPEETGGELKTKSRDIGKHQTFVFTATLSKDLRFNIKARKKPVKKVKGTIEDILDRLEFNDKEPAVIDMTTEAVVASKLLEAKIECLLNEKDLYVYYFVTRYPGRTIIFVNSIDALRRLIPVFKLLGIEVLGLHAQMQQKQRFKNLDRFKANDKAVLVASDVAARGLDIPMVEHVIHYQLPRSGEIYVHRSGRTARANRDGVSLLLCGPDEIKIYRKLCQTLRKGEDYPAFPVDLGILREMKKRVTLATEIDKAEHREQKANHEESWLRKMAEEMDVEFDEDMLKGNGKNTRNESGQSKAKVQSMKAELKQLLAQPMLPMGVSKKYITSSVIADLAERLMKNEAHTLLPAHETSKAVEDLKTIKTKKKKT</sequence>
<evidence type="ECO:0000259" key="11">
    <source>
        <dbReference type="PROSITE" id="PS51194"/>
    </source>
</evidence>
<dbReference type="SUPFAM" id="SSF52540">
    <property type="entry name" value="P-loop containing nucleoside triphosphate hydrolases"/>
    <property type="match status" value="1"/>
</dbReference>
<keyword evidence="6" id="KW-0694">RNA-binding</keyword>
<protein>
    <recommendedName>
        <fullName evidence="1">RNA helicase</fullName>
        <ecNumber evidence="1">3.6.4.13</ecNumber>
    </recommendedName>
</protein>
<reference evidence="13" key="1">
    <citation type="submission" date="2020-01" db="EMBL/GenBank/DDBJ databases">
        <title>Genome Sequencing of Three Apophysomyces-Like Fungal Strains Confirms a Novel Fungal Genus in the Mucoromycota with divergent Burkholderia-like Endosymbiotic Bacteria.</title>
        <authorList>
            <person name="Stajich J.E."/>
            <person name="Macias A.M."/>
            <person name="Carter-House D."/>
            <person name="Lovett B."/>
            <person name="Kasson L.R."/>
            <person name="Berry K."/>
            <person name="Grigoriev I."/>
            <person name="Chang Y."/>
            <person name="Spatafora J."/>
            <person name="Kasson M.T."/>
        </authorList>
    </citation>
    <scope>NUCLEOTIDE SEQUENCE</scope>
    <source>
        <strain evidence="13">NRRL A-21654</strain>
    </source>
</reference>
<feature type="short sequence motif" description="Q motif" evidence="8">
    <location>
        <begin position="288"/>
        <end position="316"/>
    </location>
</feature>
<feature type="compositionally biased region" description="Acidic residues" evidence="9">
    <location>
        <begin position="179"/>
        <end position="195"/>
    </location>
</feature>
<dbReference type="PROSITE" id="PS51194">
    <property type="entry name" value="HELICASE_CTER"/>
    <property type="match status" value="1"/>
</dbReference>
<dbReference type="Gene3D" id="3.40.50.300">
    <property type="entry name" value="P-loop containing nucleotide triphosphate hydrolases"/>
    <property type="match status" value="2"/>
</dbReference>
<dbReference type="InterPro" id="IPR014001">
    <property type="entry name" value="Helicase_ATP-bd"/>
</dbReference>
<comment type="catalytic activity">
    <reaction evidence="7">
        <text>ATP + H2O = ADP + phosphate + H(+)</text>
        <dbReference type="Rhea" id="RHEA:13065"/>
        <dbReference type="ChEBI" id="CHEBI:15377"/>
        <dbReference type="ChEBI" id="CHEBI:15378"/>
        <dbReference type="ChEBI" id="CHEBI:30616"/>
        <dbReference type="ChEBI" id="CHEBI:43474"/>
        <dbReference type="ChEBI" id="CHEBI:456216"/>
        <dbReference type="EC" id="3.6.4.13"/>
    </reaction>
</comment>
<dbReference type="PANTHER" id="PTHR47959">
    <property type="entry name" value="ATP-DEPENDENT RNA HELICASE RHLE-RELATED"/>
    <property type="match status" value="1"/>
</dbReference>
<comment type="caution">
    <text evidence="13">The sequence shown here is derived from an EMBL/GenBank/DDBJ whole genome shotgun (WGS) entry which is preliminary data.</text>
</comment>
<dbReference type="InterPro" id="IPR001650">
    <property type="entry name" value="Helicase_C-like"/>
</dbReference>
<name>A0A8H7BH21_9FUNG</name>
<feature type="domain" description="Helicase C-terminal" evidence="11">
    <location>
        <begin position="564"/>
        <end position="711"/>
    </location>
</feature>
<dbReference type="InterPro" id="IPR014014">
    <property type="entry name" value="RNA_helicase_DEAD_Q_motif"/>
</dbReference>
<keyword evidence="2" id="KW-0547">Nucleotide-binding</keyword>
<feature type="domain" description="Helicase ATP-binding" evidence="10">
    <location>
        <begin position="319"/>
        <end position="518"/>
    </location>
</feature>
<dbReference type="Pfam" id="PF00270">
    <property type="entry name" value="DEAD"/>
    <property type="match status" value="1"/>
</dbReference>
<dbReference type="CDD" id="cd17946">
    <property type="entry name" value="DEADc_DDX24"/>
    <property type="match status" value="1"/>
</dbReference>
<keyword evidence="4 13" id="KW-0347">Helicase</keyword>
<keyword evidence="14" id="KW-1185">Reference proteome</keyword>
<evidence type="ECO:0000256" key="4">
    <source>
        <dbReference type="ARBA" id="ARBA00022806"/>
    </source>
</evidence>
<dbReference type="GO" id="GO:0005829">
    <property type="term" value="C:cytosol"/>
    <property type="evidence" value="ECO:0007669"/>
    <property type="project" value="TreeGrafter"/>
</dbReference>
<dbReference type="OrthoDB" id="4310724at2759"/>
<evidence type="ECO:0000256" key="1">
    <source>
        <dbReference type="ARBA" id="ARBA00012552"/>
    </source>
</evidence>
<feature type="compositionally biased region" description="Basic and acidic residues" evidence="9">
    <location>
        <begin position="244"/>
        <end position="278"/>
    </location>
</feature>
<dbReference type="PROSITE" id="PS00039">
    <property type="entry name" value="DEAD_ATP_HELICASE"/>
    <property type="match status" value="1"/>
</dbReference>
<organism evidence="13 14">
    <name type="scientific">Apophysomyces ossiformis</name>
    <dbReference type="NCBI Taxonomy" id="679940"/>
    <lineage>
        <taxon>Eukaryota</taxon>
        <taxon>Fungi</taxon>
        <taxon>Fungi incertae sedis</taxon>
        <taxon>Mucoromycota</taxon>
        <taxon>Mucoromycotina</taxon>
        <taxon>Mucoromycetes</taxon>
        <taxon>Mucorales</taxon>
        <taxon>Mucorineae</taxon>
        <taxon>Mucoraceae</taxon>
        <taxon>Apophysomyces</taxon>
    </lineage>
</organism>
<dbReference type="SMART" id="SM00490">
    <property type="entry name" value="HELICc"/>
    <property type="match status" value="1"/>
</dbReference>
<feature type="domain" description="DEAD-box RNA helicase Q" evidence="12">
    <location>
        <begin position="288"/>
        <end position="316"/>
    </location>
</feature>
<dbReference type="InterPro" id="IPR011545">
    <property type="entry name" value="DEAD/DEAH_box_helicase_dom"/>
</dbReference>
<evidence type="ECO:0000256" key="7">
    <source>
        <dbReference type="ARBA" id="ARBA00047984"/>
    </source>
</evidence>
<dbReference type="SMART" id="SM00487">
    <property type="entry name" value="DEXDc"/>
    <property type="match status" value="1"/>
</dbReference>
<dbReference type="GO" id="GO:0003723">
    <property type="term" value="F:RNA binding"/>
    <property type="evidence" value="ECO:0007669"/>
    <property type="project" value="UniProtKB-KW"/>
</dbReference>
<dbReference type="AlphaFoldDB" id="A0A8H7BH21"/>
<feature type="compositionally biased region" description="Basic and acidic residues" evidence="9">
    <location>
        <begin position="824"/>
        <end position="834"/>
    </location>
</feature>
<feature type="region of interest" description="Disordered" evidence="9">
    <location>
        <begin position="114"/>
        <end position="206"/>
    </location>
</feature>
<dbReference type="GO" id="GO:0003724">
    <property type="term" value="F:RNA helicase activity"/>
    <property type="evidence" value="ECO:0007669"/>
    <property type="project" value="UniProtKB-EC"/>
</dbReference>
<dbReference type="PROSITE" id="PS51192">
    <property type="entry name" value="HELICASE_ATP_BIND_1"/>
    <property type="match status" value="1"/>
</dbReference>
<dbReference type="EC" id="3.6.4.13" evidence="1"/>
<evidence type="ECO:0000256" key="9">
    <source>
        <dbReference type="SAM" id="MobiDB-lite"/>
    </source>
</evidence>
<feature type="compositionally biased region" description="Basic residues" evidence="9">
    <location>
        <begin position="115"/>
        <end position="125"/>
    </location>
</feature>
<evidence type="ECO:0000259" key="10">
    <source>
        <dbReference type="PROSITE" id="PS51192"/>
    </source>
</evidence>
<dbReference type="Proteomes" id="UP000605846">
    <property type="component" value="Unassembled WGS sequence"/>
</dbReference>
<feature type="region of interest" description="Disordered" evidence="9">
    <location>
        <begin position="1"/>
        <end position="47"/>
    </location>
</feature>
<gene>
    <name evidence="13" type="primary">MAK5</name>
    <name evidence="13" type="ORF">EC973_004273</name>
</gene>
<feature type="region of interest" description="Disordered" evidence="9">
    <location>
        <begin position="821"/>
        <end position="842"/>
    </location>
</feature>
<evidence type="ECO:0000256" key="8">
    <source>
        <dbReference type="PROSITE-ProRule" id="PRU00552"/>
    </source>
</evidence>
<dbReference type="GO" id="GO:0016787">
    <property type="term" value="F:hydrolase activity"/>
    <property type="evidence" value="ECO:0007669"/>
    <property type="project" value="UniProtKB-KW"/>
</dbReference>
<dbReference type="PROSITE" id="PS51195">
    <property type="entry name" value="Q_MOTIF"/>
    <property type="match status" value="1"/>
</dbReference>
<dbReference type="PANTHER" id="PTHR47959:SF1">
    <property type="entry name" value="ATP-DEPENDENT RNA HELICASE DBPA"/>
    <property type="match status" value="1"/>
</dbReference>
<feature type="compositionally biased region" description="Basic residues" evidence="9">
    <location>
        <begin position="31"/>
        <end position="41"/>
    </location>
</feature>
<evidence type="ECO:0000256" key="3">
    <source>
        <dbReference type="ARBA" id="ARBA00022801"/>
    </source>
</evidence>
<accession>A0A8H7BH21</accession>
<evidence type="ECO:0000313" key="14">
    <source>
        <dbReference type="Proteomes" id="UP000605846"/>
    </source>
</evidence>
<evidence type="ECO:0000256" key="2">
    <source>
        <dbReference type="ARBA" id="ARBA00022741"/>
    </source>
</evidence>
<evidence type="ECO:0000313" key="13">
    <source>
        <dbReference type="EMBL" id="KAF7721711.1"/>
    </source>
</evidence>
<dbReference type="InterPro" id="IPR000629">
    <property type="entry name" value="RNA-helicase_DEAD-box_CS"/>
</dbReference>
<dbReference type="Pfam" id="PF00271">
    <property type="entry name" value="Helicase_C"/>
    <property type="match status" value="1"/>
</dbReference>
<feature type="compositionally biased region" description="Basic and acidic residues" evidence="9">
    <location>
        <begin position="136"/>
        <end position="171"/>
    </location>
</feature>
<dbReference type="CDD" id="cd18787">
    <property type="entry name" value="SF2_C_DEAD"/>
    <property type="match status" value="1"/>
</dbReference>
<dbReference type="InterPro" id="IPR027417">
    <property type="entry name" value="P-loop_NTPase"/>
</dbReference>
<proteinExistence type="predicted"/>
<evidence type="ECO:0000256" key="5">
    <source>
        <dbReference type="ARBA" id="ARBA00022840"/>
    </source>
</evidence>
<feature type="region of interest" description="Disordered" evidence="9">
    <location>
        <begin position="231"/>
        <end position="284"/>
    </location>
</feature>
<evidence type="ECO:0000256" key="6">
    <source>
        <dbReference type="ARBA" id="ARBA00022884"/>
    </source>
</evidence>
<evidence type="ECO:0000259" key="12">
    <source>
        <dbReference type="PROSITE" id="PS51195"/>
    </source>
</evidence>
<dbReference type="GO" id="GO:0005524">
    <property type="term" value="F:ATP binding"/>
    <property type="evidence" value="ECO:0007669"/>
    <property type="project" value="UniProtKB-KW"/>
</dbReference>